<protein>
    <submittedName>
        <fullName evidence="2">Uncharacterized protein</fullName>
    </submittedName>
</protein>
<feature type="region of interest" description="Disordered" evidence="1">
    <location>
        <begin position="94"/>
        <end position="116"/>
    </location>
</feature>
<dbReference type="AlphaFoldDB" id="A0A2G5UWW3"/>
<proteinExistence type="predicted"/>
<keyword evidence="3" id="KW-1185">Reference proteome</keyword>
<comment type="caution">
    <text evidence="2">The sequence shown here is derived from an EMBL/GenBank/DDBJ whole genome shotgun (WGS) entry which is preliminary data.</text>
</comment>
<organism evidence="2 3">
    <name type="scientific">Caenorhabditis nigoni</name>
    <dbReference type="NCBI Taxonomy" id="1611254"/>
    <lineage>
        <taxon>Eukaryota</taxon>
        <taxon>Metazoa</taxon>
        <taxon>Ecdysozoa</taxon>
        <taxon>Nematoda</taxon>
        <taxon>Chromadorea</taxon>
        <taxon>Rhabditida</taxon>
        <taxon>Rhabditina</taxon>
        <taxon>Rhabditomorpha</taxon>
        <taxon>Rhabditoidea</taxon>
        <taxon>Rhabditidae</taxon>
        <taxon>Peloderinae</taxon>
        <taxon>Caenorhabditis</taxon>
    </lineage>
</organism>
<dbReference type="STRING" id="1611254.A0A2G5UWW3"/>
<feature type="compositionally biased region" description="Basic and acidic residues" evidence="1">
    <location>
        <begin position="101"/>
        <end position="116"/>
    </location>
</feature>
<dbReference type="OrthoDB" id="10484502at2759"/>
<dbReference type="EMBL" id="PDUG01000002">
    <property type="protein sequence ID" value="PIC43726.1"/>
    <property type="molecule type" value="Genomic_DNA"/>
</dbReference>
<evidence type="ECO:0000313" key="3">
    <source>
        <dbReference type="Proteomes" id="UP000230233"/>
    </source>
</evidence>
<evidence type="ECO:0000256" key="1">
    <source>
        <dbReference type="SAM" id="MobiDB-lite"/>
    </source>
</evidence>
<evidence type="ECO:0000313" key="2">
    <source>
        <dbReference type="EMBL" id="PIC43726.1"/>
    </source>
</evidence>
<gene>
    <name evidence="2" type="primary">Cnig_chr_II.g4354</name>
    <name evidence="2" type="ORF">B9Z55_004354</name>
</gene>
<sequence length="116" mass="13198">MFRFIFRSLLPQSSTNAPEHQETHVINARKLGGKEIVYDRKTSSEAGKWRPPPGCYNKPAVFPDLWAIYAVGTQFFTENVNGIVNFFRGNGNRKKSLKTGRKPECVHNTRDSVLKT</sequence>
<reference evidence="3" key="1">
    <citation type="submission" date="2017-10" db="EMBL/GenBank/DDBJ databases">
        <title>Rapid genome shrinkage in a self-fertile nematode reveals novel sperm competition proteins.</title>
        <authorList>
            <person name="Yin D."/>
            <person name="Schwarz E.M."/>
            <person name="Thomas C.G."/>
            <person name="Felde R.L."/>
            <person name="Korf I.F."/>
            <person name="Cutter A.D."/>
            <person name="Schartner C.M."/>
            <person name="Ralston E.J."/>
            <person name="Meyer B.J."/>
            <person name="Haag E.S."/>
        </authorList>
    </citation>
    <scope>NUCLEOTIDE SEQUENCE [LARGE SCALE GENOMIC DNA]</scope>
    <source>
        <strain evidence="3">JU1422</strain>
    </source>
</reference>
<dbReference type="Proteomes" id="UP000230233">
    <property type="component" value="Chromosome II"/>
</dbReference>
<accession>A0A2G5UWW3</accession>
<name>A0A2G5UWW3_9PELO</name>